<keyword evidence="3 6" id="KW-0378">Hydrolase</keyword>
<proteinExistence type="inferred from homology"/>
<keyword evidence="7" id="KW-0472">Membrane</keyword>
<feature type="transmembrane region" description="Helical" evidence="7">
    <location>
        <begin position="89"/>
        <end position="114"/>
    </location>
</feature>
<dbReference type="Proteomes" id="UP000012015">
    <property type="component" value="Unassembled WGS sequence"/>
</dbReference>
<evidence type="ECO:0000259" key="8">
    <source>
        <dbReference type="Pfam" id="PF01435"/>
    </source>
</evidence>
<comment type="caution">
    <text evidence="9">The sequence shown here is derived from an EMBL/GenBank/DDBJ whole genome shotgun (WGS) entry which is preliminary data.</text>
</comment>
<keyword evidence="7" id="KW-0812">Transmembrane</keyword>
<keyword evidence="10" id="KW-1185">Reference proteome</keyword>
<keyword evidence="5 6" id="KW-0482">Metalloprotease</keyword>
<dbReference type="PATRIC" id="fig|1276920.7.peg.2528"/>
<comment type="cofactor">
    <cofactor evidence="6">
        <name>Zn(2+)</name>
        <dbReference type="ChEBI" id="CHEBI:29105"/>
    </cofactor>
    <text evidence="6">Binds 1 zinc ion per subunit.</text>
</comment>
<dbReference type="eggNOG" id="COG0501">
    <property type="taxonomic scope" value="Bacteria"/>
</dbReference>
<dbReference type="Pfam" id="PF01435">
    <property type="entry name" value="Peptidase_M48"/>
    <property type="match status" value="1"/>
</dbReference>
<evidence type="ECO:0000256" key="7">
    <source>
        <dbReference type="SAM" id="Phobius"/>
    </source>
</evidence>
<dbReference type="CDD" id="cd07326">
    <property type="entry name" value="M56_BlaR1_MecR1_like"/>
    <property type="match status" value="1"/>
</dbReference>
<dbReference type="GO" id="GO:0006508">
    <property type="term" value="P:proteolysis"/>
    <property type="evidence" value="ECO:0007669"/>
    <property type="project" value="UniProtKB-KW"/>
</dbReference>
<accession>M7MNT8</accession>
<dbReference type="STRING" id="1276920.ADIAG_02532"/>
<feature type="domain" description="Peptidase M48" evidence="8">
    <location>
        <begin position="118"/>
        <end position="201"/>
    </location>
</feature>
<dbReference type="Gene3D" id="3.30.2010.10">
    <property type="entry name" value="Metalloproteases ('zincins'), catalytic domain"/>
    <property type="match status" value="1"/>
</dbReference>
<keyword evidence="1 6" id="KW-0645">Protease</keyword>
<name>M7MNT8_9MICC</name>
<sequence length="320" mass="34323">MLLTSYLLAGLAILLAWPIPVALSRARWTARSPFAAMVVWQSIALAGGLSMIGAMLFWGLEPLGGTLLDALDGGIRLISGNPAANSPGIVHIFALSTATLLGFHLILTLIRAAWRITRQRSRHRNILRLLTEESTSNPGTLVLDHETPIAYCLPSFSGSITVLSRGLVQRLSPEELRAVLAHEKAHLEQRHDLLLLAFTSWNDALPWLPTSKHSMAAVQELVEMLADDAALREVTPQVLLRALLTVATGALGESDMSNPAALPSTATGGAPTEELSSYRLRRLLTPQPPLSTALRAMIISAAVLLLALPTTMLIAPGLFA</sequence>
<evidence type="ECO:0000256" key="3">
    <source>
        <dbReference type="ARBA" id="ARBA00022801"/>
    </source>
</evidence>
<reference evidence="9 10" key="1">
    <citation type="journal article" date="2013" name="Genome Announc.">
        <title>Draft Genome Sequence of Arthrobacter gangotriensis Strain Lz1yT, Isolated from a Penguin Rookery Soil Sample Collected in Antarctica, near the Indian Station Dakshin Gangotri.</title>
        <authorList>
            <person name="Shivaji S."/>
            <person name="Ara S."/>
            <person name="Bandi S."/>
            <person name="Singh A."/>
            <person name="Kumar Pinnaka A."/>
        </authorList>
    </citation>
    <scope>NUCLEOTIDE SEQUENCE [LARGE SCALE GENOMIC DNA]</scope>
    <source>
        <strain evidence="9 10">Lz1y</strain>
    </source>
</reference>
<evidence type="ECO:0000256" key="6">
    <source>
        <dbReference type="RuleBase" id="RU003983"/>
    </source>
</evidence>
<keyword evidence="7" id="KW-1133">Transmembrane helix</keyword>
<evidence type="ECO:0000256" key="5">
    <source>
        <dbReference type="ARBA" id="ARBA00023049"/>
    </source>
</evidence>
<dbReference type="EC" id="3.4.24.-" evidence="9"/>
<protein>
    <submittedName>
        <fullName evidence="9">M56 domain-containing peptidase</fullName>
        <ecNumber evidence="9">3.4.24.-</ecNumber>
    </submittedName>
</protein>
<dbReference type="GO" id="GO:0046872">
    <property type="term" value="F:metal ion binding"/>
    <property type="evidence" value="ECO:0007669"/>
    <property type="project" value="UniProtKB-KW"/>
</dbReference>
<keyword evidence="2" id="KW-0479">Metal-binding</keyword>
<gene>
    <name evidence="9" type="ORF">ADIAG_02532</name>
</gene>
<dbReference type="RefSeq" id="WP_007271705.1">
    <property type="nucleotide sequence ID" value="NZ_AOCK01000007.1"/>
</dbReference>
<feature type="transmembrane region" description="Helical" evidence="7">
    <location>
        <begin position="6"/>
        <end position="23"/>
    </location>
</feature>
<dbReference type="AlphaFoldDB" id="M7MNT8"/>
<organism evidence="9 10">
    <name type="scientific">Paeniglutamicibacter gangotriensis Lz1y</name>
    <dbReference type="NCBI Taxonomy" id="1276920"/>
    <lineage>
        <taxon>Bacteria</taxon>
        <taxon>Bacillati</taxon>
        <taxon>Actinomycetota</taxon>
        <taxon>Actinomycetes</taxon>
        <taxon>Micrococcales</taxon>
        <taxon>Micrococcaceae</taxon>
        <taxon>Paeniglutamicibacter</taxon>
    </lineage>
</organism>
<dbReference type="PANTHER" id="PTHR34978">
    <property type="entry name" value="POSSIBLE SENSOR-TRANSDUCER PROTEIN BLAR"/>
    <property type="match status" value="1"/>
</dbReference>
<keyword evidence="4 6" id="KW-0862">Zinc</keyword>
<dbReference type="InterPro" id="IPR052173">
    <property type="entry name" value="Beta-lactam_resp_regulator"/>
</dbReference>
<evidence type="ECO:0000256" key="4">
    <source>
        <dbReference type="ARBA" id="ARBA00022833"/>
    </source>
</evidence>
<dbReference type="EMBL" id="AOCK01000007">
    <property type="protein sequence ID" value="EMQ98022.1"/>
    <property type="molecule type" value="Genomic_DNA"/>
</dbReference>
<evidence type="ECO:0000256" key="2">
    <source>
        <dbReference type="ARBA" id="ARBA00022723"/>
    </source>
</evidence>
<feature type="transmembrane region" description="Helical" evidence="7">
    <location>
        <begin position="296"/>
        <end position="319"/>
    </location>
</feature>
<evidence type="ECO:0000313" key="9">
    <source>
        <dbReference type="EMBL" id="EMQ98022.1"/>
    </source>
</evidence>
<feature type="transmembrane region" description="Helical" evidence="7">
    <location>
        <begin position="35"/>
        <end position="58"/>
    </location>
</feature>
<dbReference type="GO" id="GO:0004222">
    <property type="term" value="F:metalloendopeptidase activity"/>
    <property type="evidence" value="ECO:0007669"/>
    <property type="project" value="InterPro"/>
</dbReference>
<comment type="similarity">
    <text evidence="6">Belongs to the peptidase M48 family.</text>
</comment>
<dbReference type="PANTHER" id="PTHR34978:SF3">
    <property type="entry name" value="SLR0241 PROTEIN"/>
    <property type="match status" value="1"/>
</dbReference>
<evidence type="ECO:0000256" key="1">
    <source>
        <dbReference type="ARBA" id="ARBA00022670"/>
    </source>
</evidence>
<evidence type="ECO:0000313" key="10">
    <source>
        <dbReference type="Proteomes" id="UP000012015"/>
    </source>
</evidence>
<dbReference type="InterPro" id="IPR001915">
    <property type="entry name" value="Peptidase_M48"/>
</dbReference>